<dbReference type="Gene3D" id="2.40.50.100">
    <property type="match status" value="1"/>
</dbReference>
<dbReference type="PANTHER" id="PTHR43178:SF5">
    <property type="entry name" value="LIPOAMIDE ACYLTRANSFERASE COMPONENT OF BRANCHED-CHAIN ALPHA-KETO ACID DEHYDROGENASE COMPLEX, MITOCHONDRIAL"/>
    <property type="match status" value="1"/>
</dbReference>
<keyword evidence="4 6" id="KW-0450">Lipoyl</keyword>
<dbReference type="InterPro" id="IPR004167">
    <property type="entry name" value="PSBD"/>
</dbReference>
<dbReference type="EC" id="2.3.1.-" evidence="6"/>
<comment type="caution">
    <text evidence="8">The sequence shown here is derived from an EMBL/GenBank/DDBJ whole genome shotgun (WGS) entry which is preliminary data.</text>
</comment>
<organism evidence="8 9">
    <name type="scientific">Pyramidobacter piscolens W5455</name>
    <dbReference type="NCBI Taxonomy" id="352165"/>
    <lineage>
        <taxon>Bacteria</taxon>
        <taxon>Thermotogati</taxon>
        <taxon>Synergistota</taxon>
        <taxon>Synergistia</taxon>
        <taxon>Synergistales</taxon>
        <taxon>Dethiosulfovibrionaceae</taxon>
        <taxon>Pyramidobacter</taxon>
    </lineage>
</organism>
<dbReference type="InterPro" id="IPR023213">
    <property type="entry name" value="CAT-like_dom_sf"/>
</dbReference>
<keyword evidence="8" id="KW-0670">Pyruvate</keyword>
<name>A0ABM9ZUQ9_9BACT</name>
<dbReference type="InterPro" id="IPR000089">
    <property type="entry name" value="Biotin_lipoyl"/>
</dbReference>
<comment type="cofactor">
    <cofactor evidence="1 6">
        <name>(R)-lipoate</name>
        <dbReference type="ChEBI" id="CHEBI:83088"/>
    </cofactor>
</comment>
<dbReference type="Pfam" id="PF00198">
    <property type="entry name" value="2-oxoacid_dh"/>
    <property type="match status" value="1"/>
</dbReference>
<dbReference type="InterPro" id="IPR050743">
    <property type="entry name" value="2-oxoacid_DH_E2_comp"/>
</dbReference>
<dbReference type="Proteomes" id="UP000006462">
    <property type="component" value="Unassembled WGS sequence"/>
</dbReference>
<sequence>MATSITMPKLGLTMTEGTISKWLKKEGDSVATGDSLFVVSTDKLTYEYRAEVNGTLLKIVVPEEGTVTVGGEVGIVGGVGESVEAAPAAKVVSVKVPEASVTLPLAAVSPLRESSVNVSPKARAFAKARGIDLSLIVGHGEPPMVHLSDARAYADARTVNATPKARSLAKERKVDLSAVAGHGEPPMIHVADVEAWLAANKVKSSPLAAKMAAELGVDMADLGLGRRRVMSGDVMKAAGIVPAASATKVSEAVKPCENDADARPMTKMRQIISERMTESVTAIPAVNYQTDVDCTALKAMRNALKNDGAKVSFNDIIMKACARILMEMPMCNCSTDMERKCYVMHGFVNIGLAVAVDGGLVVPNVKNVQTKGLAEISGESAALVEKARSGSLMPDDMSGGTFTISSLGMFGIKHFTPIINPPESCILGVTMIEERAVVRDGQIAIRPMSTFCLTADHRSVDGADAAKFLQRLKELLENPYLMLL</sequence>
<dbReference type="SUPFAM" id="SSF52777">
    <property type="entry name" value="CoA-dependent acyltransferases"/>
    <property type="match status" value="1"/>
</dbReference>
<evidence type="ECO:0000313" key="9">
    <source>
        <dbReference type="Proteomes" id="UP000006462"/>
    </source>
</evidence>
<dbReference type="Pfam" id="PF00364">
    <property type="entry name" value="Biotin_lipoyl"/>
    <property type="match status" value="1"/>
</dbReference>
<dbReference type="PROSITE" id="PS50968">
    <property type="entry name" value="BIOTINYL_LIPOYL"/>
    <property type="match status" value="1"/>
</dbReference>
<evidence type="ECO:0000256" key="2">
    <source>
        <dbReference type="ARBA" id="ARBA00007317"/>
    </source>
</evidence>
<dbReference type="CDD" id="cd06849">
    <property type="entry name" value="lipoyl_domain"/>
    <property type="match status" value="1"/>
</dbReference>
<evidence type="ECO:0000256" key="6">
    <source>
        <dbReference type="RuleBase" id="RU003423"/>
    </source>
</evidence>
<protein>
    <recommendedName>
        <fullName evidence="6">Dihydrolipoamide acetyltransferase component of pyruvate dehydrogenase complex</fullName>
        <ecNumber evidence="6">2.3.1.-</ecNumber>
    </recommendedName>
</protein>
<dbReference type="InterPro" id="IPR036625">
    <property type="entry name" value="E3-bd_dom_sf"/>
</dbReference>
<dbReference type="PANTHER" id="PTHR43178">
    <property type="entry name" value="DIHYDROLIPOAMIDE ACETYLTRANSFERASE COMPONENT OF PYRUVATE DEHYDROGENASE COMPLEX"/>
    <property type="match status" value="1"/>
</dbReference>
<keyword evidence="3 6" id="KW-0808">Transferase</keyword>
<evidence type="ECO:0000256" key="3">
    <source>
        <dbReference type="ARBA" id="ARBA00022679"/>
    </source>
</evidence>
<dbReference type="Gene3D" id="3.30.559.10">
    <property type="entry name" value="Chloramphenicol acetyltransferase-like domain"/>
    <property type="match status" value="1"/>
</dbReference>
<proteinExistence type="inferred from homology"/>
<dbReference type="SUPFAM" id="SSF47005">
    <property type="entry name" value="Peripheral subunit-binding domain of 2-oxo acid dehydrogenase complex"/>
    <property type="match status" value="1"/>
</dbReference>
<dbReference type="Pfam" id="PF02817">
    <property type="entry name" value="E3_binding"/>
    <property type="match status" value="1"/>
</dbReference>
<evidence type="ECO:0000259" key="7">
    <source>
        <dbReference type="PROSITE" id="PS50968"/>
    </source>
</evidence>
<dbReference type="SUPFAM" id="SSF51230">
    <property type="entry name" value="Single hybrid motif"/>
    <property type="match status" value="1"/>
</dbReference>
<evidence type="ECO:0000256" key="4">
    <source>
        <dbReference type="ARBA" id="ARBA00022823"/>
    </source>
</evidence>
<dbReference type="EMBL" id="ADFP01000071">
    <property type="protein sequence ID" value="EFB90644.1"/>
    <property type="molecule type" value="Genomic_DNA"/>
</dbReference>
<dbReference type="Gene3D" id="4.10.320.10">
    <property type="entry name" value="E3-binding domain"/>
    <property type="match status" value="1"/>
</dbReference>
<gene>
    <name evidence="8" type="ORF">HMPREF7215_0065</name>
</gene>
<evidence type="ECO:0000256" key="1">
    <source>
        <dbReference type="ARBA" id="ARBA00001938"/>
    </source>
</evidence>
<comment type="similarity">
    <text evidence="2 6">Belongs to the 2-oxoacid dehydrogenase family.</text>
</comment>
<feature type="domain" description="Lipoyl-binding" evidence="7">
    <location>
        <begin position="2"/>
        <end position="77"/>
    </location>
</feature>
<dbReference type="RefSeq" id="WP_009164909.1">
    <property type="nucleotide sequence ID" value="NZ_ADFP01000071.1"/>
</dbReference>
<accession>A0ABM9ZUQ9</accession>
<keyword evidence="9" id="KW-1185">Reference proteome</keyword>
<evidence type="ECO:0000256" key="5">
    <source>
        <dbReference type="ARBA" id="ARBA00023315"/>
    </source>
</evidence>
<reference evidence="8 9" key="1">
    <citation type="submission" date="2009-12" db="EMBL/GenBank/DDBJ databases">
        <authorList>
            <person name="Shrivastava S."/>
            <person name="Madupu R."/>
            <person name="Durkin A.S."/>
            <person name="Torralba M."/>
            <person name="Methe B."/>
            <person name="Sutton G.G."/>
            <person name="Strausberg R.L."/>
            <person name="Nelson K.E."/>
        </authorList>
    </citation>
    <scope>NUCLEOTIDE SEQUENCE [LARGE SCALE GENOMIC DNA]</scope>
    <source>
        <strain evidence="8 9">W5455</strain>
    </source>
</reference>
<dbReference type="InterPro" id="IPR001078">
    <property type="entry name" value="2-oxoacid_DH_actylTfrase"/>
</dbReference>
<evidence type="ECO:0000313" key="8">
    <source>
        <dbReference type="EMBL" id="EFB90644.1"/>
    </source>
</evidence>
<dbReference type="GO" id="GO:0004149">
    <property type="term" value="F:dihydrolipoyllysine-residue succinyltransferase activity"/>
    <property type="evidence" value="ECO:0007669"/>
    <property type="project" value="UniProtKB-EC"/>
</dbReference>
<dbReference type="InterPro" id="IPR011053">
    <property type="entry name" value="Single_hybrid_motif"/>
</dbReference>
<keyword evidence="5 6" id="KW-0012">Acyltransferase</keyword>